<dbReference type="InterPro" id="IPR023753">
    <property type="entry name" value="FAD/NAD-binding_dom"/>
</dbReference>
<keyword evidence="8 9" id="KW-0676">Redox-active center</keyword>
<dbReference type="PROSITE" id="PS00076">
    <property type="entry name" value="PYRIDINE_REDOX_1"/>
    <property type="match status" value="1"/>
</dbReference>
<evidence type="ECO:0000256" key="6">
    <source>
        <dbReference type="ARBA" id="ARBA00023027"/>
    </source>
</evidence>
<keyword evidence="7" id="KW-1015">Disulfide bond</keyword>
<dbReference type="PANTHER" id="PTHR22912">
    <property type="entry name" value="DISULFIDE OXIDOREDUCTASE"/>
    <property type="match status" value="1"/>
</dbReference>
<protein>
    <submittedName>
        <fullName evidence="12">Dihydrolipoyl dehydrogenase</fullName>
        <ecNumber evidence="12">1.8.1.4</ecNumber>
    </submittedName>
</protein>
<evidence type="ECO:0000256" key="8">
    <source>
        <dbReference type="ARBA" id="ARBA00023284"/>
    </source>
</evidence>
<accession>A0AA51UER5</accession>
<dbReference type="InterPro" id="IPR036188">
    <property type="entry name" value="FAD/NAD-bd_sf"/>
</dbReference>
<proteinExistence type="inferred from homology"/>
<name>A0AA51UER5_9EURY</name>
<keyword evidence="5 9" id="KW-0560">Oxidoreductase</keyword>
<dbReference type="Pfam" id="PF02852">
    <property type="entry name" value="Pyr_redox_dim"/>
    <property type="match status" value="1"/>
</dbReference>
<keyword evidence="3 9" id="KW-0285">Flavoprotein</keyword>
<dbReference type="Gene3D" id="3.30.390.30">
    <property type="match status" value="1"/>
</dbReference>
<evidence type="ECO:0000313" key="12">
    <source>
        <dbReference type="EMBL" id="WMW21793.1"/>
    </source>
</evidence>
<evidence type="ECO:0000256" key="4">
    <source>
        <dbReference type="ARBA" id="ARBA00022827"/>
    </source>
</evidence>
<dbReference type="PIRSF" id="PIRSF000350">
    <property type="entry name" value="Mercury_reductase_MerA"/>
    <property type="match status" value="1"/>
</dbReference>
<dbReference type="InterPro" id="IPR001100">
    <property type="entry name" value="Pyr_nuc-diS_OxRdtase"/>
</dbReference>
<evidence type="ECO:0000256" key="7">
    <source>
        <dbReference type="ARBA" id="ARBA00023157"/>
    </source>
</evidence>
<dbReference type="EMBL" id="CP133594">
    <property type="protein sequence ID" value="WMW21793.1"/>
    <property type="molecule type" value="Genomic_DNA"/>
</dbReference>
<keyword evidence="4 9" id="KW-0274">FAD</keyword>
<evidence type="ECO:0000256" key="2">
    <source>
        <dbReference type="ARBA" id="ARBA00007532"/>
    </source>
</evidence>
<keyword evidence="13" id="KW-1185">Reference proteome</keyword>
<dbReference type="SUPFAM" id="SSF51905">
    <property type="entry name" value="FAD/NAD(P)-binding domain"/>
    <property type="match status" value="1"/>
</dbReference>
<comment type="cofactor">
    <cofactor evidence="1">
        <name>FAD</name>
        <dbReference type="ChEBI" id="CHEBI:57692"/>
    </cofactor>
</comment>
<feature type="domain" description="Pyridine nucleotide-disulphide oxidoreductase dimerisation" evidence="10">
    <location>
        <begin position="344"/>
        <end position="455"/>
    </location>
</feature>
<evidence type="ECO:0000259" key="10">
    <source>
        <dbReference type="Pfam" id="PF02852"/>
    </source>
</evidence>
<dbReference type="Pfam" id="PF07992">
    <property type="entry name" value="Pyr_redox_2"/>
    <property type="match status" value="1"/>
</dbReference>
<dbReference type="InterPro" id="IPR016156">
    <property type="entry name" value="FAD/NAD-linked_Rdtase_dimer_sf"/>
</dbReference>
<dbReference type="EC" id="1.8.1.4" evidence="12"/>
<feature type="domain" description="FAD/NAD(P)-binding" evidence="11">
    <location>
        <begin position="4"/>
        <end position="320"/>
    </location>
</feature>
<dbReference type="AlphaFoldDB" id="A0AA51UER5"/>
<dbReference type="GO" id="GO:0050660">
    <property type="term" value="F:flavin adenine dinucleotide binding"/>
    <property type="evidence" value="ECO:0007669"/>
    <property type="project" value="TreeGrafter"/>
</dbReference>
<reference evidence="12" key="1">
    <citation type="submission" date="2023-08" db="EMBL/GenBank/DDBJ databases">
        <title>Methanolobus mangrovi sp. nov. and Methanolobus sediminis sp. nov, two novel methylotrophic methanogens isolated from mangrove sediments in China.</title>
        <authorList>
            <person name="Zhou J."/>
        </authorList>
    </citation>
    <scope>NUCLEOTIDE SEQUENCE</scope>
    <source>
        <strain evidence="12">FTZ2</strain>
    </source>
</reference>
<evidence type="ECO:0000256" key="3">
    <source>
        <dbReference type="ARBA" id="ARBA00022630"/>
    </source>
</evidence>
<dbReference type="InterPro" id="IPR012999">
    <property type="entry name" value="Pyr_OxRdtase_I_AS"/>
</dbReference>
<dbReference type="InterPro" id="IPR004099">
    <property type="entry name" value="Pyr_nucl-diS_OxRdtase_dimer"/>
</dbReference>
<evidence type="ECO:0000313" key="13">
    <source>
        <dbReference type="Proteomes" id="UP001183006"/>
    </source>
</evidence>
<dbReference type="GO" id="GO:0004148">
    <property type="term" value="F:dihydrolipoyl dehydrogenase (NADH) activity"/>
    <property type="evidence" value="ECO:0007669"/>
    <property type="project" value="UniProtKB-EC"/>
</dbReference>
<sequence length="479" mass="53103">MKEYDLIVIGTGSGMNYVSAMMDADPEMKVALIDKDEPGGICLTRGCVPSKMLLYPAELVRDIGKTGDFGIKASIGSIDFKAVMNRMRSSISRDIESIRHSYTHLHRMDFYNEVAEFVSPYTMKVGEETISAKMIFLCTGSKPAIPPVKGLDEIGFLTSDEVLELTELPSSLAIIGGGYIAAEYGHFFSAMGSKVTVIGRNTQFIPEEEPEVSTLAKKMMSEYMEILTGYEVVEVRSSLSEGKTVIAKHRQTGEEKEVTATDILVATGRSPNTDILKPELGGIETDKHGWIKVNEHLETSMKNIWAFGDANGKYLFKHVANHESSVVYYNAALKKKAKVDYHAVPHAVFSYPEIASVGMTEKQVIDTYGEGNMVIGFYRFQETAKGIAMSLGDEFVKVILDSKAQKILGAHIIGPQASVLIHQIIPLMYTESQDIHPIMYAMDIHPSLSEVIKRAFYSRMPANEYHMIMQAYGLEEAEQ</sequence>
<dbReference type="PRINTS" id="PR00368">
    <property type="entry name" value="FADPNR"/>
</dbReference>
<dbReference type="PANTHER" id="PTHR22912:SF151">
    <property type="entry name" value="DIHYDROLIPOYL DEHYDROGENASE, MITOCHONDRIAL"/>
    <property type="match status" value="1"/>
</dbReference>
<comment type="similarity">
    <text evidence="2 9">Belongs to the class-I pyridine nucleotide-disulfide oxidoreductase family.</text>
</comment>
<dbReference type="PRINTS" id="PR00411">
    <property type="entry name" value="PNDRDTASEI"/>
</dbReference>
<dbReference type="SUPFAM" id="SSF55424">
    <property type="entry name" value="FAD/NAD-linked reductases, dimerisation (C-terminal) domain"/>
    <property type="match status" value="1"/>
</dbReference>
<dbReference type="GO" id="GO:0006103">
    <property type="term" value="P:2-oxoglutarate metabolic process"/>
    <property type="evidence" value="ECO:0007669"/>
    <property type="project" value="TreeGrafter"/>
</dbReference>
<dbReference type="Proteomes" id="UP001183006">
    <property type="component" value="Chromosome"/>
</dbReference>
<dbReference type="KEGG" id="mmav:RE476_10490"/>
<evidence type="ECO:0000256" key="5">
    <source>
        <dbReference type="ARBA" id="ARBA00023002"/>
    </source>
</evidence>
<evidence type="ECO:0000256" key="9">
    <source>
        <dbReference type="RuleBase" id="RU003691"/>
    </source>
</evidence>
<dbReference type="NCBIfam" id="NF004947">
    <property type="entry name" value="PRK06292.2-5"/>
    <property type="match status" value="1"/>
</dbReference>
<dbReference type="GeneID" id="84230573"/>
<organism evidence="12 13">
    <name type="scientific">Methanolobus mangrovi</name>
    <dbReference type="NCBI Taxonomy" id="3072977"/>
    <lineage>
        <taxon>Archaea</taxon>
        <taxon>Methanobacteriati</taxon>
        <taxon>Methanobacteriota</taxon>
        <taxon>Stenosarchaea group</taxon>
        <taxon>Methanomicrobia</taxon>
        <taxon>Methanosarcinales</taxon>
        <taxon>Methanosarcinaceae</taxon>
        <taxon>Methanolobus</taxon>
    </lineage>
</organism>
<dbReference type="InterPro" id="IPR050151">
    <property type="entry name" value="Class-I_Pyr_Nuc-Dis_Oxidored"/>
</dbReference>
<dbReference type="RefSeq" id="WP_309307584.1">
    <property type="nucleotide sequence ID" value="NZ_CP133594.1"/>
</dbReference>
<evidence type="ECO:0000259" key="11">
    <source>
        <dbReference type="Pfam" id="PF07992"/>
    </source>
</evidence>
<gene>
    <name evidence="12" type="ORF">RE476_10490</name>
</gene>
<dbReference type="Gene3D" id="3.50.50.60">
    <property type="entry name" value="FAD/NAD(P)-binding domain"/>
    <property type="match status" value="2"/>
</dbReference>
<evidence type="ECO:0000256" key="1">
    <source>
        <dbReference type="ARBA" id="ARBA00001974"/>
    </source>
</evidence>
<keyword evidence="6" id="KW-0520">NAD</keyword>